<comment type="caution">
    <text evidence="14">The sequence shown here is derived from an EMBL/GenBank/DDBJ whole genome shotgun (WGS) entry which is preliminary data.</text>
</comment>
<evidence type="ECO:0000256" key="7">
    <source>
        <dbReference type="ARBA" id="ARBA00022908"/>
    </source>
</evidence>
<keyword evidence="10 11" id="KW-0131">Cell cycle</keyword>
<feature type="active site" evidence="11">
    <location>
        <position position="266"/>
    </location>
</feature>
<feature type="active site" evidence="11">
    <location>
        <position position="289"/>
    </location>
</feature>
<keyword evidence="7 11" id="KW-0229">DNA integration</keyword>
<dbReference type="InterPro" id="IPR011932">
    <property type="entry name" value="Recomb_XerD"/>
</dbReference>
<dbReference type="Pfam" id="PF02899">
    <property type="entry name" value="Phage_int_SAM_1"/>
    <property type="match status" value="1"/>
</dbReference>
<organism evidence="14 15">
    <name type="scientific">Agrilutibacter niabensis</name>
    <dbReference type="NCBI Taxonomy" id="380628"/>
    <lineage>
        <taxon>Bacteria</taxon>
        <taxon>Pseudomonadati</taxon>
        <taxon>Pseudomonadota</taxon>
        <taxon>Gammaproteobacteria</taxon>
        <taxon>Lysobacterales</taxon>
        <taxon>Lysobacteraceae</taxon>
        <taxon>Agrilutibacter</taxon>
    </lineage>
</organism>
<dbReference type="InterPro" id="IPR044068">
    <property type="entry name" value="CB"/>
</dbReference>
<reference evidence="14 15" key="1">
    <citation type="submission" date="2023-07" db="EMBL/GenBank/DDBJ databases">
        <title>Sorghum-associated microbial communities from plants grown in Nebraska, USA.</title>
        <authorList>
            <person name="Schachtman D."/>
        </authorList>
    </citation>
    <scope>NUCLEOTIDE SEQUENCE [LARGE SCALE GENOMIC DNA]</scope>
    <source>
        <strain evidence="14 15">BE187</strain>
    </source>
</reference>
<gene>
    <name evidence="11" type="primary">xerD</name>
    <name evidence="14" type="ORF">J2X04_000027</name>
</gene>
<evidence type="ECO:0000259" key="12">
    <source>
        <dbReference type="PROSITE" id="PS51898"/>
    </source>
</evidence>
<dbReference type="InterPro" id="IPR023009">
    <property type="entry name" value="Tyrosine_recombinase_XerC/XerD"/>
</dbReference>
<dbReference type="Gene3D" id="1.10.150.130">
    <property type="match status" value="1"/>
</dbReference>
<evidence type="ECO:0000313" key="15">
    <source>
        <dbReference type="Proteomes" id="UP001267878"/>
    </source>
</evidence>
<comment type="subunit">
    <text evidence="11">Forms a cyclic heterotetrameric complex composed of two molecules of XerC and two molecules of XerD.</text>
</comment>
<keyword evidence="9 11" id="KW-0233">DNA recombination</keyword>
<dbReference type="Pfam" id="PF00589">
    <property type="entry name" value="Phage_integrase"/>
    <property type="match status" value="1"/>
</dbReference>
<keyword evidence="4 11" id="KW-0963">Cytoplasm</keyword>
<dbReference type="NCBIfam" id="NF001399">
    <property type="entry name" value="PRK00283.1"/>
    <property type="match status" value="1"/>
</dbReference>
<feature type="active site" evidence="11">
    <location>
        <position position="191"/>
    </location>
</feature>
<dbReference type="SUPFAM" id="SSF47823">
    <property type="entry name" value="lambda integrase-like, N-terminal domain"/>
    <property type="match status" value="1"/>
</dbReference>
<dbReference type="PANTHER" id="PTHR30349">
    <property type="entry name" value="PHAGE INTEGRASE-RELATED"/>
    <property type="match status" value="1"/>
</dbReference>
<dbReference type="HAMAP" id="MF_01807">
    <property type="entry name" value="Recomb_XerD"/>
    <property type="match status" value="1"/>
</dbReference>
<dbReference type="HAMAP" id="MF_01808">
    <property type="entry name" value="Recomb_XerC_XerD"/>
    <property type="match status" value="1"/>
</dbReference>
<keyword evidence="5 11" id="KW-0132">Cell division</keyword>
<dbReference type="NCBIfam" id="TIGR02225">
    <property type="entry name" value="recomb_XerD"/>
    <property type="match status" value="1"/>
</dbReference>
<keyword evidence="15" id="KW-1185">Reference proteome</keyword>
<dbReference type="InterPro" id="IPR004107">
    <property type="entry name" value="Integrase_SAM-like_N"/>
</dbReference>
<dbReference type="PROSITE" id="PS51898">
    <property type="entry name" value="TYR_RECOMBINASE"/>
    <property type="match status" value="1"/>
</dbReference>
<name>A0ABU1VK20_9GAMM</name>
<dbReference type="InterPro" id="IPR010998">
    <property type="entry name" value="Integrase_recombinase_N"/>
</dbReference>
<dbReference type="PANTHER" id="PTHR30349:SF90">
    <property type="entry name" value="TYROSINE RECOMBINASE XERD"/>
    <property type="match status" value="1"/>
</dbReference>
<evidence type="ECO:0000256" key="5">
    <source>
        <dbReference type="ARBA" id="ARBA00022618"/>
    </source>
</evidence>
<dbReference type="InterPro" id="IPR013762">
    <property type="entry name" value="Integrase-like_cat_sf"/>
</dbReference>
<feature type="active site" evidence="11">
    <location>
        <position position="167"/>
    </location>
</feature>
<comment type="function">
    <text evidence="11">Site-specific tyrosine recombinase, which acts by catalyzing the cutting and rejoining of the recombining DNA molecules. The XerC-XerD complex is essential to convert dimers of the bacterial chromosome into monomers to permit their segregation at cell division. It also contributes to the segregational stability of plasmids.</text>
</comment>
<dbReference type="CDD" id="cd00798">
    <property type="entry name" value="INT_XerDC_C"/>
    <property type="match status" value="1"/>
</dbReference>
<keyword evidence="6 11" id="KW-0159">Chromosome partition</keyword>
<comment type="similarity">
    <text evidence="2 11">Belongs to the 'phage' integrase family. XerD subfamily.</text>
</comment>
<dbReference type="RefSeq" id="WP_310050708.1">
    <property type="nucleotide sequence ID" value="NZ_JAVDVW010000001.1"/>
</dbReference>
<evidence type="ECO:0000313" key="14">
    <source>
        <dbReference type="EMBL" id="MDR7097680.1"/>
    </source>
</evidence>
<feature type="domain" description="Core-binding (CB)" evidence="13">
    <location>
        <begin position="21"/>
        <end position="106"/>
    </location>
</feature>
<dbReference type="Proteomes" id="UP001267878">
    <property type="component" value="Unassembled WGS sequence"/>
</dbReference>
<evidence type="ECO:0000256" key="8">
    <source>
        <dbReference type="ARBA" id="ARBA00023125"/>
    </source>
</evidence>
<evidence type="ECO:0000256" key="2">
    <source>
        <dbReference type="ARBA" id="ARBA00010450"/>
    </source>
</evidence>
<dbReference type="SUPFAM" id="SSF56349">
    <property type="entry name" value="DNA breaking-rejoining enzymes"/>
    <property type="match status" value="1"/>
</dbReference>
<evidence type="ECO:0000256" key="10">
    <source>
        <dbReference type="ARBA" id="ARBA00023306"/>
    </source>
</evidence>
<feature type="domain" description="Tyr recombinase" evidence="12">
    <location>
        <begin position="127"/>
        <end position="311"/>
    </location>
</feature>
<evidence type="ECO:0000256" key="9">
    <source>
        <dbReference type="ARBA" id="ARBA00023172"/>
    </source>
</evidence>
<evidence type="ECO:0000259" key="13">
    <source>
        <dbReference type="PROSITE" id="PS51900"/>
    </source>
</evidence>
<evidence type="ECO:0000256" key="6">
    <source>
        <dbReference type="ARBA" id="ARBA00022829"/>
    </source>
</evidence>
<sequence>MRPHTPAERRTQAMALPPLTDADAIAISAFLDAIWAESGLSRQTLDSYRRDLEGIARWREGKGGGLPSADRATLFDYLAWRSRSGYSPRSNARLLSALRAFFAHRVRSGARADDPTALLDPPRQPRSLPKALGESQIDALLAAPAVDSPLGLRDRAMFELMYACGLRVSELVNLPATAVNLRQGVLRVTGKGSKERLVPLGEEAQHWLEHYLANARPQLAGKRALAPLFLEASGEAPSRQQFWQLVKRYAGVAGIDPAKISPHGLRHSFATHLLNHGADLRALQMLLGHSSLSTTQIYTLVAREQLKQLHAKHHPRG</sequence>
<evidence type="ECO:0000256" key="11">
    <source>
        <dbReference type="HAMAP-Rule" id="MF_01807"/>
    </source>
</evidence>
<proteinExistence type="inferred from homology"/>
<accession>A0ABU1VK20</accession>
<evidence type="ECO:0000256" key="1">
    <source>
        <dbReference type="ARBA" id="ARBA00004496"/>
    </source>
</evidence>
<keyword evidence="8 11" id="KW-0238">DNA-binding</keyword>
<dbReference type="InterPro" id="IPR011010">
    <property type="entry name" value="DNA_brk_join_enz"/>
</dbReference>
<dbReference type="InterPro" id="IPR002104">
    <property type="entry name" value="Integrase_catalytic"/>
</dbReference>
<dbReference type="EMBL" id="JAVDVW010000001">
    <property type="protein sequence ID" value="MDR7097680.1"/>
    <property type="molecule type" value="Genomic_DNA"/>
</dbReference>
<dbReference type="InterPro" id="IPR050090">
    <property type="entry name" value="Tyrosine_recombinase_XerCD"/>
</dbReference>
<protein>
    <recommendedName>
        <fullName evidence="3 11">Tyrosine recombinase XerD</fullName>
    </recommendedName>
</protein>
<evidence type="ECO:0000256" key="4">
    <source>
        <dbReference type="ARBA" id="ARBA00022490"/>
    </source>
</evidence>
<feature type="active site" evidence="11">
    <location>
        <position position="263"/>
    </location>
</feature>
<feature type="active site" description="O-(3'-phospho-DNA)-tyrosine intermediate" evidence="11">
    <location>
        <position position="298"/>
    </location>
</feature>
<comment type="subcellular location">
    <subcellularLocation>
        <location evidence="1 11">Cytoplasm</location>
    </subcellularLocation>
</comment>
<dbReference type="PROSITE" id="PS51900">
    <property type="entry name" value="CB"/>
    <property type="match status" value="1"/>
</dbReference>
<evidence type="ECO:0000256" key="3">
    <source>
        <dbReference type="ARBA" id="ARBA00015810"/>
    </source>
</evidence>
<dbReference type="Gene3D" id="1.10.443.10">
    <property type="entry name" value="Intergrase catalytic core"/>
    <property type="match status" value="1"/>
</dbReference>